<dbReference type="EMBL" id="AF102990">
    <property type="protein sequence ID" value="AAD16804.1"/>
    <property type="molecule type" value="Genomic_DNA"/>
</dbReference>
<geneLocation type="plasmid" evidence="1">
    <name>pYVe227</name>
</geneLocation>
<dbReference type="PATRIC" id="fig|630.31.peg.4505"/>
<sequence>MLSIRKNECPCWTLNNGLPVICSGELAINEGKFVGINNYSALYRIMNLGVLVRVLPVCSGFTHQRLNVLLQGTVYPEYKIHTAVNSLNKDK</sequence>
<keyword evidence="1" id="KW-0614">Plasmid</keyword>
<protein>
    <submittedName>
        <fullName evidence="1">Uncharacterized protein</fullName>
    </submittedName>
</protein>
<name>O85240_YEREN</name>
<accession>O85240</accession>
<evidence type="ECO:0000313" key="1">
    <source>
        <dbReference type="EMBL" id="AAD16804.1"/>
    </source>
</evidence>
<proteinExistence type="predicted"/>
<organism evidence="1">
    <name type="scientific">Yersinia enterocolitica W22703</name>
    <dbReference type="NCBI Taxonomy" id="913028"/>
    <lineage>
        <taxon>Bacteria</taxon>
        <taxon>Pseudomonadati</taxon>
        <taxon>Pseudomonadota</taxon>
        <taxon>Gammaproteobacteria</taxon>
        <taxon>Enterobacterales</taxon>
        <taxon>Yersiniaceae</taxon>
        <taxon>Yersinia</taxon>
    </lineage>
</organism>
<dbReference type="AlphaFoldDB" id="O85240"/>
<reference evidence="1" key="1">
    <citation type="submission" date="1998-10" db="EMBL/GenBank/DDBJ databases">
        <title>Detailed genetic map of the pYVe227 plasmid of Yersinia enterocolitica serotype O:9.</title>
        <authorList>
            <person name="Iriarte M."/>
            <person name="Lambermont I."/>
            <person name="Kerbourch C."/>
            <person name="Cornelis G.R."/>
        </authorList>
    </citation>
    <scope>NUCLEOTIDE SEQUENCE</scope>
    <source>
        <strain evidence="1">W22703</strain>
        <plasmid evidence="1">pYVe227</plasmid>
    </source>
</reference>